<reference evidence="1 2" key="1">
    <citation type="submission" date="2024-02" db="EMBL/GenBank/DDBJ databases">
        <title>Full genome sequence of Nocardioides kribbensis.</title>
        <authorList>
            <person name="Poletto B.L."/>
            <person name="Silva G."/>
            <person name="Galante D."/>
            <person name="Campos K.R."/>
            <person name="Santos M.B.N."/>
            <person name="Sacchi C.T."/>
        </authorList>
    </citation>
    <scope>NUCLEOTIDE SEQUENCE [LARGE SCALE GENOMIC DNA]</scope>
    <source>
        <strain evidence="1 2">O4R</strain>
    </source>
</reference>
<sequence>MPSPYRWLTSPSHFGNALQPNWKPATPEQAWELAAVKQQHELSLKVREWKRINRRTDKTLAALLGKKEGETVARYLRGEVALDLRTYNHLAQLVGKSVTIALTELSVDEDDA</sequence>
<proteinExistence type="predicted"/>
<comment type="caution">
    <text evidence="1">The sequence shown here is derived from an EMBL/GenBank/DDBJ whole genome shotgun (WGS) entry which is preliminary data.</text>
</comment>
<evidence type="ECO:0008006" key="3">
    <source>
        <dbReference type="Google" id="ProtNLM"/>
    </source>
</evidence>
<organism evidence="1 2">
    <name type="scientific">Nocardioides kribbensis</name>
    <dbReference type="NCBI Taxonomy" id="305517"/>
    <lineage>
        <taxon>Bacteria</taxon>
        <taxon>Bacillati</taxon>
        <taxon>Actinomycetota</taxon>
        <taxon>Actinomycetes</taxon>
        <taxon>Propionibacteriales</taxon>
        <taxon>Nocardioidaceae</taxon>
        <taxon>Nocardioides</taxon>
    </lineage>
</organism>
<dbReference type="RefSeq" id="WP_349805370.1">
    <property type="nucleotide sequence ID" value="NZ_JBEGDP010000025.1"/>
</dbReference>
<evidence type="ECO:0000313" key="2">
    <source>
        <dbReference type="Proteomes" id="UP001482520"/>
    </source>
</evidence>
<dbReference type="EMBL" id="JBEGDP010000025">
    <property type="protein sequence ID" value="MEQ7848985.1"/>
    <property type="molecule type" value="Genomic_DNA"/>
</dbReference>
<protein>
    <recommendedName>
        <fullName evidence="3">XRE family transcriptional regulator</fullName>
    </recommendedName>
</protein>
<evidence type="ECO:0000313" key="1">
    <source>
        <dbReference type="EMBL" id="MEQ7848985.1"/>
    </source>
</evidence>
<gene>
    <name evidence="1" type="ORF">V6R90_17030</name>
</gene>
<name>A0ABV1P2K1_9ACTN</name>
<keyword evidence="2" id="KW-1185">Reference proteome</keyword>
<accession>A0ABV1P2K1</accession>
<dbReference type="Proteomes" id="UP001482520">
    <property type="component" value="Unassembled WGS sequence"/>
</dbReference>